<dbReference type="Proteomes" id="UP000414233">
    <property type="component" value="Unassembled WGS sequence"/>
</dbReference>
<gene>
    <name evidence="1" type="ORF">PTE30175_01868</name>
</gene>
<dbReference type="Gene3D" id="1.10.238.160">
    <property type="match status" value="1"/>
</dbReference>
<dbReference type="RefSeq" id="WP_150696780.1">
    <property type="nucleotide sequence ID" value="NZ_CABPRZ010000006.1"/>
</dbReference>
<name>A0A5E4UB29_9BURK</name>
<dbReference type="EMBL" id="CABPRZ010000006">
    <property type="protein sequence ID" value="VVD97250.1"/>
    <property type="molecule type" value="Genomic_DNA"/>
</dbReference>
<dbReference type="Pfam" id="PF05930">
    <property type="entry name" value="Phage_AlpA"/>
    <property type="match status" value="1"/>
</dbReference>
<dbReference type="PANTHER" id="PTHR36154:SF1">
    <property type="entry name" value="DNA-BINDING TRANSCRIPTIONAL ACTIVATOR ALPA"/>
    <property type="match status" value="1"/>
</dbReference>
<dbReference type="PANTHER" id="PTHR36154">
    <property type="entry name" value="DNA-BINDING TRANSCRIPTIONAL ACTIVATOR ALPA"/>
    <property type="match status" value="1"/>
</dbReference>
<dbReference type="OrthoDB" id="8455288at2"/>
<dbReference type="InterPro" id="IPR010260">
    <property type="entry name" value="AlpA"/>
</dbReference>
<evidence type="ECO:0000313" key="1">
    <source>
        <dbReference type="EMBL" id="VVD97250.1"/>
    </source>
</evidence>
<sequence length="66" mass="7336">MLISSRHSLLRLPDVIAQVGLSRSSLYRLLATGDFPAPVKIGIRSVAWRAFEVDEWVASRPSRTEG</sequence>
<evidence type="ECO:0000313" key="2">
    <source>
        <dbReference type="Proteomes" id="UP000414233"/>
    </source>
</evidence>
<dbReference type="InterPro" id="IPR052931">
    <property type="entry name" value="Prophage_regulatory_activator"/>
</dbReference>
<reference evidence="1 2" key="1">
    <citation type="submission" date="2019-08" db="EMBL/GenBank/DDBJ databases">
        <authorList>
            <person name="Peeters C."/>
        </authorList>
    </citation>
    <scope>NUCLEOTIDE SEQUENCE [LARGE SCALE GENOMIC DNA]</scope>
    <source>
        <strain evidence="1 2">LMG 30175</strain>
    </source>
</reference>
<organism evidence="1 2">
    <name type="scientific">Pandoraea terrae</name>
    <dbReference type="NCBI Taxonomy" id="1537710"/>
    <lineage>
        <taxon>Bacteria</taxon>
        <taxon>Pseudomonadati</taxon>
        <taxon>Pseudomonadota</taxon>
        <taxon>Betaproteobacteria</taxon>
        <taxon>Burkholderiales</taxon>
        <taxon>Burkholderiaceae</taxon>
        <taxon>Pandoraea</taxon>
    </lineage>
</organism>
<keyword evidence="2" id="KW-1185">Reference proteome</keyword>
<proteinExistence type="predicted"/>
<accession>A0A5E4UB29</accession>
<dbReference type="AlphaFoldDB" id="A0A5E4UB29"/>
<protein>
    <submittedName>
        <fullName evidence="1">Transcriptional regulator</fullName>
    </submittedName>
</protein>